<sequence length="163" mass="18417">MKKLKIAAMGVEHRHIFGQITGMLDVGCEFVGWWTENDNRISNDLEKKYPDITRVKDKYVLLNNTDIDLILIADIPSKRANLAIECMNAGKDVMLDKPGCTNLEQLQEIKSTIDKTKQIFSIDFSERFEVPSVHMASNLIKNGEIGKVVQTIGFGPHRLNIDT</sequence>
<evidence type="ECO:0000256" key="1">
    <source>
        <dbReference type="ARBA" id="ARBA00010928"/>
    </source>
</evidence>
<dbReference type="PANTHER" id="PTHR43708">
    <property type="entry name" value="CONSERVED EXPRESSED OXIDOREDUCTASE (EUROFUNG)"/>
    <property type="match status" value="1"/>
</dbReference>
<evidence type="ECO:0000313" key="4">
    <source>
        <dbReference type="EMBL" id="SVB94689.1"/>
    </source>
</evidence>
<gene>
    <name evidence="4" type="ORF">METZ01_LOCUS247543</name>
</gene>
<dbReference type="InterPro" id="IPR036291">
    <property type="entry name" value="NAD(P)-bd_dom_sf"/>
</dbReference>
<dbReference type="AlphaFoldDB" id="A0A382I606"/>
<dbReference type="EMBL" id="UINC01065239">
    <property type="protein sequence ID" value="SVB94689.1"/>
    <property type="molecule type" value="Genomic_DNA"/>
</dbReference>
<protein>
    <recommendedName>
        <fullName evidence="3">Gfo/Idh/MocA-like oxidoreductase N-terminal domain-containing protein</fullName>
    </recommendedName>
</protein>
<evidence type="ECO:0000256" key="2">
    <source>
        <dbReference type="ARBA" id="ARBA00023002"/>
    </source>
</evidence>
<dbReference type="InterPro" id="IPR051317">
    <property type="entry name" value="Gfo/Idh/MocA_oxidoreduct"/>
</dbReference>
<accession>A0A382I606</accession>
<keyword evidence="2" id="KW-0560">Oxidoreductase</keyword>
<feature type="non-terminal residue" evidence="4">
    <location>
        <position position="163"/>
    </location>
</feature>
<dbReference type="SUPFAM" id="SSF51735">
    <property type="entry name" value="NAD(P)-binding Rossmann-fold domains"/>
    <property type="match status" value="1"/>
</dbReference>
<dbReference type="Gene3D" id="3.40.50.720">
    <property type="entry name" value="NAD(P)-binding Rossmann-like Domain"/>
    <property type="match status" value="1"/>
</dbReference>
<name>A0A382I606_9ZZZZ</name>
<evidence type="ECO:0000259" key="3">
    <source>
        <dbReference type="Pfam" id="PF01408"/>
    </source>
</evidence>
<comment type="similarity">
    <text evidence="1">Belongs to the Gfo/Idh/MocA family.</text>
</comment>
<proteinExistence type="inferred from homology"/>
<dbReference type="PANTHER" id="PTHR43708:SF5">
    <property type="entry name" value="CONSERVED EXPRESSED OXIDOREDUCTASE (EUROFUNG)-RELATED"/>
    <property type="match status" value="1"/>
</dbReference>
<dbReference type="GO" id="GO:0000166">
    <property type="term" value="F:nucleotide binding"/>
    <property type="evidence" value="ECO:0007669"/>
    <property type="project" value="InterPro"/>
</dbReference>
<reference evidence="4" key="1">
    <citation type="submission" date="2018-05" db="EMBL/GenBank/DDBJ databases">
        <authorList>
            <person name="Lanie J.A."/>
            <person name="Ng W.-L."/>
            <person name="Kazmierczak K.M."/>
            <person name="Andrzejewski T.M."/>
            <person name="Davidsen T.M."/>
            <person name="Wayne K.J."/>
            <person name="Tettelin H."/>
            <person name="Glass J.I."/>
            <person name="Rusch D."/>
            <person name="Podicherti R."/>
            <person name="Tsui H.-C.T."/>
            <person name="Winkler M.E."/>
        </authorList>
    </citation>
    <scope>NUCLEOTIDE SEQUENCE</scope>
</reference>
<feature type="domain" description="Gfo/Idh/MocA-like oxidoreductase N-terminal" evidence="3">
    <location>
        <begin position="48"/>
        <end position="123"/>
    </location>
</feature>
<dbReference type="Pfam" id="PF01408">
    <property type="entry name" value="GFO_IDH_MocA"/>
    <property type="match status" value="1"/>
</dbReference>
<dbReference type="GO" id="GO:0016491">
    <property type="term" value="F:oxidoreductase activity"/>
    <property type="evidence" value="ECO:0007669"/>
    <property type="project" value="UniProtKB-KW"/>
</dbReference>
<organism evidence="4">
    <name type="scientific">marine metagenome</name>
    <dbReference type="NCBI Taxonomy" id="408172"/>
    <lineage>
        <taxon>unclassified sequences</taxon>
        <taxon>metagenomes</taxon>
        <taxon>ecological metagenomes</taxon>
    </lineage>
</organism>
<dbReference type="InterPro" id="IPR000683">
    <property type="entry name" value="Gfo/Idh/MocA-like_OxRdtase_N"/>
</dbReference>